<evidence type="ECO:0000313" key="1">
    <source>
        <dbReference type="EnsemblMetazoa" id="OVOC6054.1"/>
    </source>
</evidence>
<name>A0A8R1Y3T2_ONCVO</name>
<reference evidence="1" key="2">
    <citation type="submission" date="2022-06" db="UniProtKB">
        <authorList>
            <consortium name="EnsemblMetazoa"/>
        </authorList>
    </citation>
    <scope>IDENTIFICATION</scope>
</reference>
<accession>A0A8R1Y3T2</accession>
<dbReference type="AlphaFoldDB" id="A0A8R1Y3T2"/>
<dbReference type="EnsemblMetazoa" id="OVOC6054.1">
    <property type="protein sequence ID" value="OVOC6054.1"/>
    <property type="gene ID" value="WBGene00242863"/>
</dbReference>
<organism evidence="1 2">
    <name type="scientific">Onchocerca volvulus</name>
    <dbReference type="NCBI Taxonomy" id="6282"/>
    <lineage>
        <taxon>Eukaryota</taxon>
        <taxon>Metazoa</taxon>
        <taxon>Ecdysozoa</taxon>
        <taxon>Nematoda</taxon>
        <taxon>Chromadorea</taxon>
        <taxon>Rhabditida</taxon>
        <taxon>Spirurina</taxon>
        <taxon>Spiruromorpha</taxon>
        <taxon>Filarioidea</taxon>
        <taxon>Onchocercidae</taxon>
        <taxon>Onchocerca</taxon>
    </lineage>
</organism>
<reference evidence="2" key="1">
    <citation type="submission" date="2013-10" db="EMBL/GenBank/DDBJ databases">
        <title>Genome sequencing of Onchocerca volvulus.</title>
        <authorList>
            <person name="Cotton J."/>
            <person name="Tsai J."/>
            <person name="Stanley E."/>
            <person name="Tracey A."/>
            <person name="Holroyd N."/>
            <person name="Lustigman S."/>
            <person name="Berriman M."/>
        </authorList>
    </citation>
    <scope>NUCLEOTIDE SEQUENCE</scope>
</reference>
<dbReference type="EMBL" id="CMVM020000169">
    <property type="status" value="NOT_ANNOTATED_CDS"/>
    <property type="molecule type" value="Genomic_DNA"/>
</dbReference>
<keyword evidence="2" id="KW-1185">Reference proteome</keyword>
<sequence>MSSIAIASSNIDIGLGAPYGLGQHKQPSSRMYLNFSTDYMQQSDMLIIFTHCYYLQMQKDMITKEIGRSVFSTVHGVRYIEWTLHVKKEQNQVVVELTRQTDTDIKGEFRVQFRAQSKKGKYRVEYVPHYTEKLMELYREEEFSPGQLNIEIRLAFASDDFNYIISKVDLNPLLKLEPESTTDKRLKAMLFVEENVALYVYLNFYFNNLYLKIYLKIQKLQLIY</sequence>
<proteinExistence type="predicted"/>
<dbReference type="Proteomes" id="UP000024404">
    <property type="component" value="Unassembled WGS sequence"/>
</dbReference>
<protein>
    <submittedName>
        <fullName evidence="1">Uncharacterized protein</fullName>
    </submittedName>
</protein>
<evidence type="ECO:0000313" key="2">
    <source>
        <dbReference type="Proteomes" id="UP000024404"/>
    </source>
</evidence>